<comment type="caution">
    <text evidence="1">The sequence shown here is derived from an EMBL/GenBank/DDBJ whole genome shotgun (WGS) entry which is preliminary data.</text>
</comment>
<keyword evidence="2" id="KW-1185">Reference proteome</keyword>
<dbReference type="EMBL" id="JAUFPT010000016">
    <property type="protein sequence ID" value="MDN3570153.1"/>
    <property type="molecule type" value="Genomic_DNA"/>
</dbReference>
<dbReference type="SUPFAM" id="SSF52540">
    <property type="entry name" value="P-loop containing nucleoside triphosphate hydrolases"/>
    <property type="match status" value="1"/>
</dbReference>
<dbReference type="InterPro" id="IPR012853">
    <property type="entry name" value="CPT"/>
</dbReference>
<evidence type="ECO:0000313" key="1">
    <source>
        <dbReference type="EMBL" id="MDN3570153.1"/>
    </source>
</evidence>
<dbReference type="Proteomes" id="UP001244297">
    <property type="component" value="Unassembled WGS sequence"/>
</dbReference>
<gene>
    <name evidence="1" type="ORF">QWZ18_05875</name>
</gene>
<accession>A0ABT8AK84</accession>
<organism evidence="1 2">
    <name type="scientific">Methylobacterium longum</name>
    <dbReference type="NCBI Taxonomy" id="767694"/>
    <lineage>
        <taxon>Bacteria</taxon>
        <taxon>Pseudomonadati</taxon>
        <taxon>Pseudomonadota</taxon>
        <taxon>Alphaproteobacteria</taxon>
        <taxon>Hyphomicrobiales</taxon>
        <taxon>Methylobacteriaceae</taxon>
        <taxon>Methylobacterium</taxon>
    </lineage>
</organism>
<dbReference type="Gene3D" id="3.40.50.300">
    <property type="entry name" value="P-loop containing nucleotide triphosphate hydrolases"/>
    <property type="match status" value="1"/>
</dbReference>
<dbReference type="PIRSF" id="PIRSF007531">
    <property type="entry name" value="CPT"/>
    <property type="match status" value="1"/>
</dbReference>
<sequence length="175" mass="19294">MAGRIIILSGTSSAGKSGLAKAIRQDMPEPFCYLSTDQLADGDFAPLGRGTAESFHAEMLAFYQGFNRSVAAFADAGCDLIVELVIESQEWADDLSSVLKDHTVLWVWVWVPDDELTRREGARGDRYAGTALKYAHTRHFGPYDLDINTMEPEAKNLLKLTQAWLLLTQPTGSDP</sequence>
<name>A0ABT8AK84_9HYPH</name>
<dbReference type="InterPro" id="IPR027417">
    <property type="entry name" value="P-loop_NTPase"/>
</dbReference>
<dbReference type="RefSeq" id="WP_238289791.1">
    <property type="nucleotide sequence ID" value="NZ_BPQS01000017.1"/>
</dbReference>
<reference evidence="2" key="1">
    <citation type="journal article" date="2019" name="Int. J. Syst. Evol. Microbiol.">
        <title>The Global Catalogue of Microorganisms (GCM) 10K type strain sequencing project: providing services to taxonomists for standard genome sequencing and annotation.</title>
        <authorList>
            <consortium name="The Broad Institute Genomics Platform"/>
            <consortium name="The Broad Institute Genome Sequencing Center for Infectious Disease"/>
            <person name="Wu L."/>
            <person name="Ma J."/>
        </authorList>
    </citation>
    <scope>NUCLEOTIDE SEQUENCE [LARGE SCALE GENOMIC DNA]</scope>
    <source>
        <strain evidence="2">CECT 7806</strain>
    </source>
</reference>
<dbReference type="Pfam" id="PF07931">
    <property type="entry name" value="CPT"/>
    <property type="match status" value="1"/>
</dbReference>
<proteinExistence type="predicted"/>
<evidence type="ECO:0000313" key="2">
    <source>
        <dbReference type="Proteomes" id="UP001244297"/>
    </source>
</evidence>
<protein>
    <submittedName>
        <fullName evidence="1">Chloramphenicol phosphotransferase CPT family protein</fullName>
    </submittedName>
</protein>